<reference evidence="1 2" key="1">
    <citation type="journal article" date="2014" name="BMC Genomics">
        <title>Comparison of environmental and isolate Sulfobacillus genomes reveals diverse carbon, sulfur, nitrogen, and hydrogen metabolisms.</title>
        <authorList>
            <person name="Justice N.B."/>
            <person name="Norman A."/>
            <person name="Brown C.T."/>
            <person name="Singh A."/>
            <person name="Thomas B.C."/>
            <person name="Banfield J.F."/>
        </authorList>
    </citation>
    <scope>NUCLEOTIDE SEQUENCE [LARGE SCALE GENOMIC DNA]</scope>
    <source>
        <strain evidence="1">AMDSBA4</strain>
    </source>
</reference>
<evidence type="ECO:0000313" key="2">
    <source>
        <dbReference type="Proteomes" id="UP000242972"/>
    </source>
</evidence>
<accession>A0A2T2XEY9</accession>
<dbReference type="Proteomes" id="UP000242972">
    <property type="component" value="Unassembled WGS sequence"/>
</dbReference>
<name>A0A2T2XEY9_9FIRM</name>
<gene>
    <name evidence="1" type="ORF">C7B46_11540</name>
</gene>
<protein>
    <submittedName>
        <fullName evidence="1">Uncharacterized protein</fullName>
    </submittedName>
</protein>
<proteinExistence type="predicted"/>
<sequence>MEDVILILILLLAGFLLVKYLAGSFASKAGTYTSEIGSAASTAIKDITAAGSNTAKELGTLAHNVENNLFNGYADATKHSTVQKAPTQSTYTNAVKNQLQAGIITGNNLAAAPAGTAGAAAGSAPIDFLAGLSQGVQSSYKAAESIPAFKALGNRINDLGNFGANSLDRVIGAGVHGVEDVGSWIGHLF</sequence>
<organism evidence="1 2">
    <name type="scientific">Sulfobacillus benefaciens</name>
    <dbReference type="NCBI Taxonomy" id="453960"/>
    <lineage>
        <taxon>Bacteria</taxon>
        <taxon>Bacillati</taxon>
        <taxon>Bacillota</taxon>
        <taxon>Clostridia</taxon>
        <taxon>Eubacteriales</taxon>
        <taxon>Clostridiales Family XVII. Incertae Sedis</taxon>
        <taxon>Sulfobacillus</taxon>
    </lineage>
</organism>
<dbReference type="AlphaFoldDB" id="A0A2T2XEY9"/>
<dbReference type="EMBL" id="PXYW01000028">
    <property type="protein sequence ID" value="PSR33028.1"/>
    <property type="molecule type" value="Genomic_DNA"/>
</dbReference>
<evidence type="ECO:0000313" key="1">
    <source>
        <dbReference type="EMBL" id="PSR33028.1"/>
    </source>
</evidence>
<comment type="caution">
    <text evidence="1">The sequence shown here is derived from an EMBL/GenBank/DDBJ whole genome shotgun (WGS) entry which is preliminary data.</text>
</comment>